<keyword evidence="4" id="KW-1185">Reference proteome</keyword>
<feature type="compositionally biased region" description="Low complexity" evidence="2">
    <location>
        <begin position="785"/>
        <end position="794"/>
    </location>
</feature>
<evidence type="ECO:0000256" key="2">
    <source>
        <dbReference type="SAM" id="MobiDB-lite"/>
    </source>
</evidence>
<evidence type="ECO:0000313" key="4">
    <source>
        <dbReference type="Proteomes" id="UP001530315"/>
    </source>
</evidence>
<organism evidence="3 4">
    <name type="scientific">Stephanodiscus triporus</name>
    <dbReference type="NCBI Taxonomy" id="2934178"/>
    <lineage>
        <taxon>Eukaryota</taxon>
        <taxon>Sar</taxon>
        <taxon>Stramenopiles</taxon>
        <taxon>Ochrophyta</taxon>
        <taxon>Bacillariophyta</taxon>
        <taxon>Coscinodiscophyceae</taxon>
        <taxon>Thalassiosirophycidae</taxon>
        <taxon>Stephanodiscales</taxon>
        <taxon>Stephanodiscaceae</taxon>
        <taxon>Stephanodiscus</taxon>
    </lineage>
</organism>
<keyword evidence="1" id="KW-0175">Coiled coil</keyword>
<feature type="compositionally biased region" description="Polar residues" evidence="2">
    <location>
        <begin position="819"/>
        <end position="839"/>
    </location>
</feature>
<feature type="coiled-coil region" evidence="1">
    <location>
        <begin position="464"/>
        <end position="509"/>
    </location>
</feature>
<dbReference type="Proteomes" id="UP001530315">
    <property type="component" value="Unassembled WGS sequence"/>
</dbReference>
<feature type="region of interest" description="Disordered" evidence="2">
    <location>
        <begin position="777"/>
        <end position="839"/>
    </location>
</feature>
<evidence type="ECO:0000313" key="3">
    <source>
        <dbReference type="EMBL" id="KAL3792935.1"/>
    </source>
</evidence>
<dbReference type="EMBL" id="JALLAZ020000535">
    <property type="protein sequence ID" value="KAL3792935.1"/>
    <property type="molecule type" value="Genomic_DNA"/>
</dbReference>
<comment type="caution">
    <text evidence="3">The sequence shown here is derived from an EMBL/GenBank/DDBJ whole genome shotgun (WGS) entry which is preliminary data.</text>
</comment>
<feature type="coiled-coil region" evidence="1">
    <location>
        <begin position="281"/>
        <end position="361"/>
    </location>
</feature>
<gene>
    <name evidence="3" type="ORF">ACHAW5_006842</name>
</gene>
<sequence>MIGIAQQLLSSNKANKASRPSSAPSEPSQPPEPSTQITSTASTSTSELLQLRLENSDLRRRLEALTHTDESKLELLQLLEEQTSQTNHLQSKCDELAVGFVEIDKERRLLRKSADDARKDAMHEVEQTRAECDRRCEKLERHIKMREKEVETLAERIREQERRIEAVVSESNNRQAKVEALEGELEELIAMVQSERKERKKMIDEHEKSMEVVRIELQERKAVELSLKQRVQDLQQTMQSEEGKSRLREETLTRDLQGKEADVAKLLQDQKLSKIEHEQALQTIQDNLEARKVAFEALQNEKNDIINTLKSKNDDKSTIIRCLKSEMNQLEANYQQSRDTISQLQNNLNDLRSSHQMAQEELKATIFLLKKENGELTDKAAQLVDMKEMLGNLQAKHTTLQSEYALLVQEHSEQKDHLSTLEGLTERMTAELNEEKNTSNKLRLHLRDLNVQLKEDGSARQNEKLALERELEGANEIILKMQEEANDLRARFEAEANSRRADLESLRTEHAAQIMIIETSGANVVSDLEDAIGVLRKELADNTLKHEEVLSELKLGKERVECALSDRERVITELQGKIEKLTTYAKERKEEVKLAKNDLTRVSRERGDAVSVIRDELRNARVSHEKEIDALRSELAAVKEQLSTEDGELERVKATLSERTNLLRSMVNQTKSYQGDYEREHARADALEEAVASYKRQLADARNASQRLEQEIHDKDTQYCDAIRNERHQRRAMEVELETLRKSMEDTLRKNAEVEKNADMLKDKISRQENYIVRLQDREKQNRRSTTMSTKTSTIARPSTGGVRPTQLPIRAKERRANKNLSNHSVSCNTDENDTPNIG</sequence>
<feature type="coiled-coil region" evidence="1">
    <location>
        <begin position="111"/>
        <end position="244"/>
    </location>
</feature>
<feature type="compositionally biased region" description="Low complexity" evidence="2">
    <location>
        <begin position="34"/>
        <end position="46"/>
    </location>
</feature>
<feature type="coiled-coil region" evidence="1">
    <location>
        <begin position="585"/>
        <end position="648"/>
    </location>
</feature>
<feature type="compositionally biased region" description="Low complexity" evidence="2">
    <location>
        <begin position="17"/>
        <end position="26"/>
    </location>
</feature>
<accession>A0ABD3PY78</accession>
<protein>
    <submittedName>
        <fullName evidence="3">Uncharacterized protein</fullName>
    </submittedName>
</protein>
<evidence type="ECO:0000256" key="1">
    <source>
        <dbReference type="SAM" id="Coils"/>
    </source>
</evidence>
<feature type="region of interest" description="Disordered" evidence="2">
    <location>
        <begin position="1"/>
        <end position="46"/>
    </location>
</feature>
<dbReference type="AlphaFoldDB" id="A0ABD3PY78"/>
<proteinExistence type="predicted"/>
<name>A0ABD3PY78_9STRA</name>
<reference evidence="3 4" key="1">
    <citation type="submission" date="2024-10" db="EMBL/GenBank/DDBJ databases">
        <title>Updated reference genomes for cyclostephanoid diatoms.</title>
        <authorList>
            <person name="Roberts W.R."/>
            <person name="Alverson A.J."/>
        </authorList>
    </citation>
    <scope>NUCLEOTIDE SEQUENCE [LARGE SCALE GENOMIC DNA]</scope>
    <source>
        <strain evidence="3 4">AJA276-08</strain>
    </source>
</reference>